<feature type="transmembrane region" description="Helical" evidence="9">
    <location>
        <begin position="116"/>
        <end position="140"/>
    </location>
</feature>
<comment type="subcellular location">
    <subcellularLocation>
        <location evidence="1">Membrane</location>
        <topology evidence="1">Multi-pass membrane protein</topology>
    </subcellularLocation>
</comment>
<evidence type="ECO:0000313" key="12">
    <source>
        <dbReference type="EMBL" id="TCJ16010.1"/>
    </source>
</evidence>
<protein>
    <submittedName>
        <fullName evidence="12">Cation transporter</fullName>
    </submittedName>
</protein>
<dbReference type="Gene3D" id="1.20.1510.10">
    <property type="entry name" value="Cation efflux protein transmembrane domain"/>
    <property type="match status" value="1"/>
</dbReference>
<evidence type="ECO:0000256" key="7">
    <source>
        <dbReference type="ARBA" id="ARBA00023136"/>
    </source>
</evidence>
<dbReference type="InterPro" id="IPR027470">
    <property type="entry name" value="Cation_efflux_CTD"/>
</dbReference>
<feature type="region of interest" description="Disordered" evidence="8">
    <location>
        <begin position="285"/>
        <end position="304"/>
    </location>
</feature>
<dbReference type="InterPro" id="IPR050681">
    <property type="entry name" value="CDF/SLC30A"/>
</dbReference>
<evidence type="ECO:0000259" key="10">
    <source>
        <dbReference type="Pfam" id="PF01545"/>
    </source>
</evidence>
<gene>
    <name evidence="12" type="ORF">E0L93_11035</name>
</gene>
<dbReference type="InterPro" id="IPR058533">
    <property type="entry name" value="Cation_efflux_TM"/>
</dbReference>
<evidence type="ECO:0000256" key="6">
    <source>
        <dbReference type="ARBA" id="ARBA00023065"/>
    </source>
</evidence>
<dbReference type="PANTHER" id="PTHR11562:SF17">
    <property type="entry name" value="RE54080P-RELATED"/>
    <property type="match status" value="1"/>
</dbReference>
<dbReference type="InterPro" id="IPR036837">
    <property type="entry name" value="Cation_efflux_CTD_sf"/>
</dbReference>
<dbReference type="InterPro" id="IPR027469">
    <property type="entry name" value="Cation_efflux_TMD_sf"/>
</dbReference>
<dbReference type="SUPFAM" id="SSF161111">
    <property type="entry name" value="Cation efflux protein transmembrane domain-like"/>
    <property type="match status" value="1"/>
</dbReference>
<dbReference type="EMBL" id="SKBU01000019">
    <property type="protein sequence ID" value="TCJ16010.1"/>
    <property type="molecule type" value="Genomic_DNA"/>
</dbReference>
<evidence type="ECO:0000259" key="11">
    <source>
        <dbReference type="Pfam" id="PF16916"/>
    </source>
</evidence>
<feature type="domain" description="Cation efflux protein cytoplasmic" evidence="11">
    <location>
        <begin position="213"/>
        <end position="287"/>
    </location>
</feature>
<dbReference type="Proteomes" id="UP000295244">
    <property type="component" value="Unassembled WGS sequence"/>
</dbReference>
<evidence type="ECO:0000313" key="13">
    <source>
        <dbReference type="Proteomes" id="UP000295244"/>
    </source>
</evidence>
<dbReference type="GO" id="GO:0005385">
    <property type="term" value="F:zinc ion transmembrane transporter activity"/>
    <property type="evidence" value="ECO:0007669"/>
    <property type="project" value="TreeGrafter"/>
</dbReference>
<dbReference type="Pfam" id="PF01545">
    <property type="entry name" value="Cation_efflux"/>
    <property type="match status" value="1"/>
</dbReference>
<evidence type="ECO:0000256" key="2">
    <source>
        <dbReference type="ARBA" id="ARBA00008873"/>
    </source>
</evidence>
<evidence type="ECO:0000256" key="4">
    <source>
        <dbReference type="ARBA" id="ARBA00022692"/>
    </source>
</evidence>
<dbReference type="OrthoDB" id="9809646at2"/>
<dbReference type="GO" id="GO:0005886">
    <property type="term" value="C:plasma membrane"/>
    <property type="evidence" value="ECO:0007669"/>
    <property type="project" value="TreeGrafter"/>
</dbReference>
<organism evidence="12 13">
    <name type="scientific">Rubrobacter taiwanensis</name>
    <dbReference type="NCBI Taxonomy" id="185139"/>
    <lineage>
        <taxon>Bacteria</taxon>
        <taxon>Bacillati</taxon>
        <taxon>Actinomycetota</taxon>
        <taxon>Rubrobacteria</taxon>
        <taxon>Rubrobacterales</taxon>
        <taxon>Rubrobacteraceae</taxon>
        <taxon>Rubrobacter</taxon>
    </lineage>
</organism>
<feature type="transmembrane region" description="Helical" evidence="9">
    <location>
        <begin position="152"/>
        <end position="178"/>
    </location>
</feature>
<comment type="caution">
    <text evidence="12">The sequence shown here is derived from an EMBL/GenBank/DDBJ whole genome shotgun (WGS) entry which is preliminary data.</text>
</comment>
<dbReference type="SUPFAM" id="SSF160240">
    <property type="entry name" value="Cation efflux protein cytoplasmic domain-like"/>
    <property type="match status" value="1"/>
</dbReference>
<dbReference type="PANTHER" id="PTHR11562">
    <property type="entry name" value="CATION EFFLUX PROTEIN/ ZINC TRANSPORTER"/>
    <property type="match status" value="1"/>
</dbReference>
<dbReference type="RefSeq" id="WP_132691872.1">
    <property type="nucleotide sequence ID" value="NZ_SKBU01000019.1"/>
</dbReference>
<keyword evidence="6" id="KW-0406">Ion transport</keyword>
<dbReference type="NCBIfam" id="TIGR01297">
    <property type="entry name" value="CDF"/>
    <property type="match status" value="1"/>
</dbReference>
<keyword evidence="7 9" id="KW-0472">Membrane</keyword>
<evidence type="ECO:0000256" key="1">
    <source>
        <dbReference type="ARBA" id="ARBA00004141"/>
    </source>
</evidence>
<dbReference type="InterPro" id="IPR002524">
    <property type="entry name" value="Cation_efflux"/>
</dbReference>
<feature type="transmembrane region" description="Helical" evidence="9">
    <location>
        <begin position="56"/>
        <end position="73"/>
    </location>
</feature>
<feature type="transmembrane region" description="Helical" evidence="9">
    <location>
        <begin position="184"/>
        <end position="201"/>
    </location>
</feature>
<evidence type="ECO:0000256" key="9">
    <source>
        <dbReference type="SAM" id="Phobius"/>
    </source>
</evidence>
<accession>A0A4R1BFR1</accession>
<keyword evidence="3" id="KW-0813">Transport</keyword>
<evidence type="ECO:0000256" key="8">
    <source>
        <dbReference type="SAM" id="MobiDB-lite"/>
    </source>
</evidence>
<feature type="compositionally biased region" description="Basic and acidic residues" evidence="8">
    <location>
        <begin position="287"/>
        <end position="304"/>
    </location>
</feature>
<dbReference type="Pfam" id="PF16916">
    <property type="entry name" value="ZT_dimer"/>
    <property type="match status" value="1"/>
</dbReference>
<keyword evidence="5 9" id="KW-1133">Transmembrane helix</keyword>
<feature type="domain" description="Cation efflux protein transmembrane" evidence="10">
    <location>
        <begin position="19"/>
        <end position="209"/>
    </location>
</feature>
<keyword evidence="13" id="KW-1185">Reference proteome</keyword>
<comment type="similarity">
    <text evidence="2">Belongs to the cation diffusion facilitator (CDF) transporter (TC 2.A.4) family. SLC30A subfamily.</text>
</comment>
<evidence type="ECO:0000256" key="3">
    <source>
        <dbReference type="ARBA" id="ARBA00022448"/>
    </source>
</evidence>
<name>A0A4R1BFR1_9ACTN</name>
<feature type="transmembrane region" description="Helical" evidence="9">
    <location>
        <begin position="85"/>
        <end position="104"/>
    </location>
</feature>
<dbReference type="AlphaFoldDB" id="A0A4R1BFR1"/>
<keyword evidence="4 9" id="KW-0812">Transmembrane</keyword>
<reference evidence="12 13" key="1">
    <citation type="submission" date="2019-03" db="EMBL/GenBank/DDBJ databases">
        <title>Whole genome sequence of a novel Rubrobacter taiwanensis strain, isolated from Yellowstone National Park.</title>
        <authorList>
            <person name="Freed S."/>
            <person name="Ramaley R.F."/>
            <person name="Kyndt J.A."/>
        </authorList>
    </citation>
    <scope>NUCLEOTIDE SEQUENCE [LARGE SCALE GENOMIC DNA]</scope>
    <source>
        <strain evidence="12 13">Yellowstone</strain>
    </source>
</reference>
<evidence type="ECO:0000256" key="5">
    <source>
        <dbReference type="ARBA" id="ARBA00022989"/>
    </source>
</evidence>
<proteinExistence type="inferred from homology"/>
<feature type="transmembrane region" description="Helical" evidence="9">
    <location>
        <begin position="21"/>
        <end position="44"/>
    </location>
</feature>
<sequence>MSGTHSHAHDPARNRRALTAVLAMTATFMVVEAVGGLLTGSLALLADAGHMLSDNVALALALFAFWLSGRPATPNRSFGYKRAEILAALFNGATLVAISVWIFVEAYRRLLDPPEVLGGWMLLIAFAGLCVNAAGAAILLRSGSKSLNLQGALRHVLADALGSAGVIAAALVIVLTGWRYADPLISAGIGLLIVFSSWKLLRDSVNILLEAAPPGMDAAEVGRRMAEQPGVREVHDLHIWTITSGFPALAAHVLVEQDEDCHARRRDLEALLAREYGIEHTTLQVDHAGDHGPHGVRFLPRDPE</sequence>